<dbReference type="EMBL" id="JAACXV010014149">
    <property type="protein sequence ID" value="KAF7269999.1"/>
    <property type="molecule type" value="Genomic_DNA"/>
</dbReference>
<keyword evidence="2" id="KW-1185">Reference proteome</keyword>
<gene>
    <name evidence="1" type="ORF">GWI33_017003</name>
</gene>
<name>A0A834M9Q9_RHYFE</name>
<accession>A0A834M9Q9</accession>
<dbReference type="AlphaFoldDB" id="A0A834M9Q9"/>
<organism evidence="1 2">
    <name type="scientific">Rhynchophorus ferrugineus</name>
    <name type="common">Red palm weevil</name>
    <name type="synonym">Curculio ferrugineus</name>
    <dbReference type="NCBI Taxonomy" id="354439"/>
    <lineage>
        <taxon>Eukaryota</taxon>
        <taxon>Metazoa</taxon>
        <taxon>Ecdysozoa</taxon>
        <taxon>Arthropoda</taxon>
        <taxon>Hexapoda</taxon>
        <taxon>Insecta</taxon>
        <taxon>Pterygota</taxon>
        <taxon>Neoptera</taxon>
        <taxon>Endopterygota</taxon>
        <taxon>Coleoptera</taxon>
        <taxon>Polyphaga</taxon>
        <taxon>Cucujiformia</taxon>
        <taxon>Curculionidae</taxon>
        <taxon>Dryophthorinae</taxon>
        <taxon>Rhynchophorus</taxon>
    </lineage>
</organism>
<evidence type="ECO:0000313" key="1">
    <source>
        <dbReference type="EMBL" id="KAF7269999.1"/>
    </source>
</evidence>
<protein>
    <submittedName>
        <fullName evidence="1">Uncharacterized protein</fullName>
    </submittedName>
</protein>
<evidence type="ECO:0000313" key="2">
    <source>
        <dbReference type="Proteomes" id="UP000625711"/>
    </source>
</evidence>
<sequence length="89" mass="9890">MAEKNNTPLSCNLFLTAASRQKRNIPVSSCIESPSRRRTDNLHLRPMQRGCNCIFSSLRRPICSTIKSTIGSKCCSCNEMGPDRISAND</sequence>
<comment type="caution">
    <text evidence="1">The sequence shown here is derived from an EMBL/GenBank/DDBJ whole genome shotgun (WGS) entry which is preliminary data.</text>
</comment>
<reference evidence="1" key="1">
    <citation type="submission" date="2020-08" db="EMBL/GenBank/DDBJ databases">
        <title>Genome sequencing and assembly of the red palm weevil Rhynchophorus ferrugineus.</title>
        <authorList>
            <person name="Dias G.B."/>
            <person name="Bergman C.M."/>
            <person name="Manee M."/>
        </authorList>
    </citation>
    <scope>NUCLEOTIDE SEQUENCE</scope>
    <source>
        <strain evidence="1">AA-2017</strain>
        <tissue evidence="1">Whole larva</tissue>
    </source>
</reference>
<proteinExistence type="predicted"/>
<dbReference type="Proteomes" id="UP000625711">
    <property type="component" value="Unassembled WGS sequence"/>
</dbReference>